<dbReference type="Gene3D" id="3.80.10.10">
    <property type="entry name" value="Ribonuclease Inhibitor"/>
    <property type="match status" value="1"/>
</dbReference>
<dbReference type="InterPro" id="IPR032675">
    <property type="entry name" value="LRR_dom_sf"/>
</dbReference>
<accession>A0A1C7NBC9</accession>
<dbReference type="Proteomes" id="UP000093000">
    <property type="component" value="Unassembled WGS sequence"/>
</dbReference>
<evidence type="ECO:0008006" key="3">
    <source>
        <dbReference type="Google" id="ProtNLM"/>
    </source>
</evidence>
<dbReference type="OrthoDB" id="61560at2759"/>
<gene>
    <name evidence="1" type="ORF">A0J61_07307</name>
</gene>
<organism evidence="1 2">
    <name type="scientific">Choanephora cucurbitarum</name>
    <dbReference type="NCBI Taxonomy" id="101091"/>
    <lineage>
        <taxon>Eukaryota</taxon>
        <taxon>Fungi</taxon>
        <taxon>Fungi incertae sedis</taxon>
        <taxon>Mucoromycota</taxon>
        <taxon>Mucoromycotina</taxon>
        <taxon>Mucoromycetes</taxon>
        <taxon>Mucorales</taxon>
        <taxon>Mucorineae</taxon>
        <taxon>Choanephoraceae</taxon>
        <taxon>Choanephoroideae</taxon>
        <taxon>Choanephora</taxon>
    </lineage>
</organism>
<comment type="caution">
    <text evidence="1">The sequence shown here is derived from an EMBL/GenBank/DDBJ whole genome shotgun (WGS) entry which is preliminary data.</text>
</comment>
<proteinExistence type="predicted"/>
<protein>
    <recommendedName>
        <fullName evidence="3">F-box domain-containing protein</fullName>
    </recommendedName>
</protein>
<dbReference type="SUPFAM" id="SSF52047">
    <property type="entry name" value="RNI-like"/>
    <property type="match status" value="1"/>
</dbReference>
<dbReference type="EMBL" id="LUGH01000486">
    <property type="protein sequence ID" value="OBZ84644.1"/>
    <property type="molecule type" value="Genomic_DNA"/>
</dbReference>
<dbReference type="InParanoid" id="A0A1C7NBC9"/>
<name>A0A1C7NBC9_9FUNG</name>
<dbReference type="AlphaFoldDB" id="A0A1C7NBC9"/>
<dbReference type="STRING" id="101091.A0A1C7NBC9"/>
<evidence type="ECO:0000313" key="2">
    <source>
        <dbReference type="Proteomes" id="UP000093000"/>
    </source>
</evidence>
<sequence>MLLRNRIKFPLLRKHRDAAKPQPTKRPRIHCSRQLPYEIQFIICDILLSQDPSNKFAITAMRVCSTWANYICERLYSHFQFKNYIQFIGFVNTISLENSIFPYGNYVQEIDLTPVNRYGIDLRMKRVILYCPNLIRIKLGDTTSVSADTIQLMGRFCNKVKSLEMGGMISFPFMFDCDFSGMTQLRSVSLLTTPLQATSLTTLPTSIQHFSIAHMDAIRPEELILFLKQHPQLVSLAIRRCRHLSTDFVPYLVLLSQLNTLELAGPDIQDANVKSIFDLSLKLHTLKLCRTKITHVTLEALVAGRFVVQHLVLENNSDVSQHAIDVLLKERPDMEITVN</sequence>
<keyword evidence="2" id="KW-1185">Reference proteome</keyword>
<reference evidence="1 2" key="1">
    <citation type="submission" date="2016-03" db="EMBL/GenBank/DDBJ databases">
        <title>Choanephora cucurbitarum.</title>
        <authorList>
            <person name="Min B."/>
            <person name="Park H."/>
            <person name="Park J.-H."/>
            <person name="Shin H.-D."/>
            <person name="Choi I.-G."/>
        </authorList>
    </citation>
    <scope>NUCLEOTIDE SEQUENCE [LARGE SCALE GENOMIC DNA]</scope>
    <source>
        <strain evidence="1 2">KUS-F28377</strain>
    </source>
</reference>
<evidence type="ECO:0000313" key="1">
    <source>
        <dbReference type="EMBL" id="OBZ84644.1"/>
    </source>
</evidence>